<dbReference type="GO" id="GO:0005634">
    <property type="term" value="C:nucleus"/>
    <property type="evidence" value="ECO:0007669"/>
    <property type="project" value="TreeGrafter"/>
</dbReference>
<reference evidence="6" key="2">
    <citation type="submission" date="2025-08" db="UniProtKB">
        <authorList>
            <consortium name="Ensembl"/>
        </authorList>
    </citation>
    <scope>IDENTIFICATION</scope>
</reference>
<feature type="transmembrane region" description="Helical" evidence="5">
    <location>
        <begin position="79"/>
        <end position="101"/>
    </location>
</feature>
<keyword evidence="5" id="KW-1133">Transmembrane helix</keyword>
<dbReference type="OMA" id="IMINSCH"/>
<dbReference type="AlphaFoldDB" id="A0A8C8X727"/>
<dbReference type="GO" id="GO:0003677">
    <property type="term" value="F:DNA binding"/>
    <property type="evidence" value="ECO:0007669"/>
    <property type="project" value="UniProtKB-KW"/>
</dbReference>
<organism evidence="6 7">
    <name type="scientific">Panthera leo</name>
    <name type="common">Lion</name>
    <dbReference type="NCBI Taxonomy" id="9689"/>
    <lineage>
        <taxon>Eukaryota</taxon>
        <taxon>Metazoa</taxon>
        <taxon>Chordata</taxon>
        <taxon>Craniata</taxon>
        <taxon>Vertebrata</taxon>
        <taxon>Euteleostomi</taxon>
        <taxon>Mammalia</taxon>
        <taxon>Eutheria</taxon>
        <taxon>Laurasiatheria</taxon>
        <taxon>Carnivora</taxon>
        <taxon>Feliformia</taxon>
        <taxon>Felidae</taxon>
        <taxon>Pantherinae</taxon>
        <taxon>Panthera</taxon>
    </lineage>
</organism>
<keyword evidence="5" id="KW-0812">Transmembrane</keyword>
<sequence length="102" mass="11146">AAPGGRRDAQAAGACAAPGDAAGVCRRQQCSVERRGFRQELDSWRHKLIHCVGFESILEGLFGPALLKDLSLYKGIQNLFFFSFLFGIFQILPGDIADTFVI</sequence>
<evidence type="ECO:0000256" key="4">
    <source>
        <dbReference type="ARBA" id="ARBA00023242"/>
    </source>
</evidence>
<keyword evidence="3" id="KW-0804">Transcription</keyword>
<dbReference type="PANTHER" id="PTHR21545:SF14">
    <property type="entry name" value="LIGAND-DEPENDENT COREPRESSOR"/>
    <property type="match status" value="1"/>
</dbReference>
<keyword evidence="1" id="KW-0805">Transcription regulation</keyword>
<evidence type="ECO:0000256" key="3">
    <source>
        <dbReference type="ARBA" id="ARBA00023163"/>
    </source>
</evidence>
<dbReference type="PANTHER" id="PTHR21545">
    <property type="entry name" value="TRANSCRIPTION FACTOR MLR1/2"/>
    <property type="match status" value="1"/>
</dbReference>
<evidence type="ECO:0000256" key="2">
    <source>
        <dbReference type="ARBA" id="ARBA00023125"/>
    </source>
</evidence>
<reference evidence="6" key="3">
    <citation type="submission" date="2025-09" db="UniProtKB">
        <authorList>
            <consortium name="Ensembl"/>
        </authorList>
    </citation>
    <scope>IDENTIFICATION</scope>
</reference>
<keyword evidence="2" id="KW-0238">DNA-binding</keyword>
<evidence type="ECO:0000313" key="6">
    <source>
        <dbReference type="Ensembl" id="ENSPLOP00000013395.1"/>
    </source>
</evidence>
<reference evidence="6" key="1">
    <citation type="journal article" date="2019" name="bioRxiv">
        <title>Long live the king: chromosome-level assembly of the lion (Panthera leo) using linked-read, Hi-C, and long read data.</title>
        <authorList>
            <person name="Armstrong E.E."/>
            <person name="Taylor R.W."/>
            <person name="Miller D.E."/>
            <person name="Kaelin C."/>
            <person name="Barsh G."/>
            <person name="Hadly E.A."/>
            <person name="Petrov D."/>
        </authorList>
    </citation>
    <scope>NUCLEOTIDE SEQUENCE [LARGE SCALE GENOMIC DNA]</scope>
</reference>
<protein>
    <submittedName>
        <fullName evidence="6">Uncharacterized protein</fullName>
    </submittedName>
</protein>
<accession>A0A8C8X727</accession>
<name>A0A8C8X727_PANLE</name>
<dbReference type="GeneTree" id="ENSGT00940000162611"/>
<evidence type="ECO:0000256" key="5">
    <source>
        <dbReference type="SAM" id="Phobius"/>
    </source>
</evidence>
<keyword evidence="5" id="KW-0472">Membrane</keyword>
<keyword evidence="4" id="KW-0539">Nucleus</keyword>
<dbReference type="Ensembl" id="ENSPLOT00000014860.1">
    <property type="protein sequence ID" value="ENSPLOP00000013395.1"/>
    <property type="gene ID" value="ENSPLOG00000009829.1"/>
</dbReference>
<keyword evidence="7" id="KW-1185">Reference proteome</keyword>
<evidence type="ECO:0000256" key="1">
    <source>
        <dbReference type="ARBA" id="ARBA00023015"/>
    </source>
</evidence>
<proteinExistence type="predicted"/>
<evidence type="ECO:0000313" key="7">
    <source>
        <dbReference type="Proteomes" id="UP000694399"/>
    </source>
</evidence>
<dbReference type="Proteomes" id="UP000694399">
    <property type="component" value="Chromosome D3"/>
</dbReference>
<dbReference type="GO" id="GO:0006357">
    <property type="term" value="P:regulation of transcription by RNA polymerase II"/>
    <property type="evidence" value="ECO:0007669"/>
    <property type="project" value="TreeGrafter"/>
</dbReference>